<dbReference type="EMBL" id="DVNA01000066">
    <property type="protein sequence ID" value="HIU54757.1"/>
    <property type="molecule type" value="Genomic_DNA"/>
</dbReference>
<feature type="signal peptide" evidence="2">
    <location>
        <begin position="1"/>
        <end position="21"/>
    </location>
</feature>
<proteinExistence type="predicted"/>
<name>A0A9D1SCQ5_9BACT</name>
<dbReference type="InterPro" id="IPR046111">
    <property type="entry name" value="DUF6048"/>
</dbReference>
<feature type="region of interest" description="Disordered" evidence="1">
    <location>
        <begin position="27"/>
        <end position="47"/>
    </location>
</feature>
<comment type="caution">
    <text evidence="3">The sequence shown here is derived from an EMBL/GenBank/DDBJ whole genome shotgun (WGS) entry which is preliminary data.</text>
</comment>
<reference evidence="3" key="2">
    <citation type="journal article" date="2021" name="PeerJ">
        <title>Extensive microbial diversity within the chicken gut microbiome revealed by metagenomics and culture.</title>
        <authorList>
            <person name="Gilroy R."/>
            <person name="Ravi A."/>
            <person name="Getino M."/>
            <person name="Pursley I."/>
            <person name="Horton D.L."/>
            <person name="Alikhan N.F."/>
            <person name="Baker D."/>
            <person name="Gharbi K."/>
            <person name="Hall N."/>
            <person name="Watson M."/>
            <person name="Adriaenssens E.M."/>
            <person name="Foster-Nyarko E."/>
            <person name="Jarju S."/>
            <person name="Secka A."/>
            <person name="Antonio M."/>
            <person name="Oren A."/>
            <person name="Chaudhuri R.R."/>
            <person name="La Ragione R."/>
            <person name="Hildebrand F."/>
            <person name="Pallen M.J."/>
        </authorList>
    </citation>
    <scope>NUCLEOTIDE SEQUENCE</scope>
    <source>
        <strain evidence="3">CHK158-818</strain>
    </source>
</reference>
<evidence type="ECO:0000313" key="4">
    <source>
        <dbReference type="Proteomes" id="UP000824112"/>
    </source>
</evidence>
<keyword evidence="2" id="KW-0732">Signal</keyword>
<gene>
    <name evidence="3" type="ORF">IAB03_02995</name>
</gene>
<organism evidence="3 4">
    <name type="scientific">Candidatus Gallibacteroides avistercoris</name>
    <dbReference type="NCBI Taxonomy" id="2840833"/>
    <lineage>
        <taxon>Bacteria</taxon>
        <taxon>Pseudomonadati</taxon>
        <taxon>Bacteroidota</taxon>
        <taxon>Bacteroidia</taxon>
        <taxon>Bacteroidales</taxon>
        <taxon>Bacteroidaceae</taxon>
        <taxon>Bacteroidaceae incertae sedis</taxon>
        <taxon>Candidatus Gallibacteroides</taxon>
    </lineage>
</organism>
<evidence type="ECO:0000256" key="2">
    <source>
        <dbReference type="SAM" id="SignalP"/>
    </source>
</evidence>
<protein>
    <recommendedName>
        <fullName evidence="5">Outer membrane protein beta-barrel domain-containing protein</fullName>
    </recommendedName>
</protein>
<accession>A0A9D1SCQ5</accession>
<reference evidence="3" key="1">
    <citation type="submission" date="2020-10" db="EMBL/GenBank/DDBJ databases">
        <authorList>
            <person name="Gilroy R."/>
        </authorList>
    </citation>
    <scope>NUCLEOTIDE SEQUENCE</scope>
    <source>
        <strain evidence="3">CHK158-818</strain>
    </source>
</reference>
<evidence type="ECO:0008006" key="5">
    <source>
        <dbReference type="Google" id="ProtNLM"/>
    </source>
</evidence>
<evidence type="ECO:0000313" key="3">
    <source>
        <dbReference type="EMBL" id="HIU54757.1"/>
    </source>
</evidence>
<dbReference type="Proteomes" id="UP000824112">
    <property type="component" value="Unassembled WGS sequence"/>
</dbReference>
<sequence length="264" mass="30500">MKSRFLITILALWVLSLSAQAQEYERKLSPRGKEKARQEQMRAATQKEEKPKIQYPLLNGLMIGVDLFDPAARLFGQKYGAYQVSAELNLYNRFFPIWEIGIGSAKDTPEDQNFTYEGKPALYNRIGMNYNFRYGSESPNFFYVGIRYGFSSFTYDITDISINSPYWDQTFQENILDQKSTAHWLEFVGGIRVKIIDNLYMGWSIRYKRTLSVSKTPQASPWYIPGFGTKDSNFGFAYTLSYNIPIRSKLKPKKTEQAISPLNP</sequence>
<dbReference type="AlphaFoldDB" id="A0A9D1SCQ5"/>
<evidence type="ECO:0000256" key="1">
    <source>
        <dbReference type="SAM" id="MobiDB-lite"/>
    </source>
</evidence>
<dbReference type="Pfam" id="PF19515">
    <property type="entry name" value="DUF6048"/>
    <property type="match status" value="1"/>
</dbReference>
<feature type="chain" id="PRO_5039482173" description="Outer membrane protein beta-barrel domain-containing protein" evidence="2">
    <location>
        <begin position="22"/>
        <end position="264"/>
    </location>
</feature>